<proteinExistence type="inferred from homology"/>
<evidence type="ECO:0000256" key="6">
    <source>
        <dbReference type="ARBA" id="ARBA00022755"/>
    </source>
</evidence>
<protein>
    <recommendedName>
        <fullName evidence="3">phosphoribosylaminoimidazolesuccinocarboxamide synthase</fullName>
        <ecNumber evidence="3">6.3.2.6</ecNumber>
    </recommendedName>
</protein>
<dbReference type="Pfam" id="PF01259">
    <property type="entry name" value="SAICAR_synt"/>
    <property type="match status" value="1"/>
</dbReference>
<keyword evidence="12" id="KW-1185">Reference proteome</keyword>
<sequence>MVDRLPQPVSAPSTKADEGHEYISIEEVAKDLGEETTDRLRDLALTICDRGAEIARERGFIVADTKFELGIDTDGVLRWPTGPAPIPARRSPTTWSRRDAPGTSRSTRRSPASPGPEDRRAGAAEPARSRLGHPPSLPYGLELDHLVVAGP</sequence>
<evidence type="ECO:0000313" key="11">
    <source>
        <dbReference type="EMBL" id="GAA4716730.1"/>
    </source>
</evidence>
<dbReference type="EC" id="6.3.2.6" evidence="3"/>
<evidence type="ECO:0000259" key="10">
    <source>
        <dbReference type="Pfam" id="PF01259"/>
    </source>
</evidence>
<dbReference type="Gene3D" id="3.30.470.20">
    <property type="entry name" value="ATP-grasp fold, B domain"/>
    <property type="match status" value="1"/>
</dbReference>
<dbReference type="EMBL" id="BAABHM010000025">
    <property type="protein sequence ID" value="GAA4716730.1"/>
    <property type="molecule type" value="Genomic_DNA"/>
</dbReference>
<evidence type="ECO:0000256" key="9">
    <source>
        <dbReference type="SAM" id="MobiDB-lite"/>
    </source>
</evidence>
<evidence type="ECO:0000256" key="5">
    <source>
        <dbReference type="ARBA" id="ARBA00022741"/>
    </source>
</evidence>
<keyword evidence="7" id="KW-0067">ATP-binding</keyword>
<evidence type="ECO:0000313" key="12">
    <source>
        <dbReference type="Proteomes" id="UP001500843"/>
    </source>
</evidence>
<accession>A0ABP8XW41</accession>
<dbReference type="Proteomes" id="UP001500843">
    <property type="component" value="Unassembled WGS sequence"/>
</dbReference>
<evidence type="ECO:0000256" key="7">
    <source>
        <dbReference type="ARBA" id="ARBA00022840"/>
    </source>
</evidence>
<feature type="region of interest" description="Disordered" evidence="9">
    <location>
        <begin position="76"/>
        <end position="151"/>
    </location>
</feature>
<evidence type="ECO:0000256" key="8">
    <source>
        <dbReference type="ARBA" id="ARBA00048475"/>
    </source>
</evidence>
<comment type="caution">
    <text evidence="11">The sequence shown here is derived from an EMBL/GenBank/DDBJ whole genome shotgun (WGS) entry which is preliminary data.</text>
</comment>
<keyword evidence="4" id="KW-0436">Ligase</keyword>
<feature type="compositionally biased region" description="Low complexity" evidence="9">
    <location>
        <begin position="101"/>
        <end position="112"/>
    </location>
</feature>
<comment type="catalytic activity">
    <reaction evidence="8">
        <text>5-amino-1-(5-phospho-D-ribosyl)imidazole-4-carboxylate + L-aspartate + ATP = (2S)-2-[5-amino-1-(5-phospho-beta-D-ribosyl)imidazole-4-carboxamido]succinate + ADP + phosphate + 2 H(+)</text>
        <dbReference type="Rhea" id="RHEA:22628"/>
        <dbReference type="ChEBI" id="CHEBI:15378"/>
        <dbReference type="ChEBI" id="CHEBI:29991"/>
        <dbReference type="ChEBI" id="CHEBI:30616"/>
        <dbReference type="ChEBI" id="CHEBI:43474"/>
        <dbReference type="ChEBI" id="CHEBI:58443"/>
        <dbReference type="ChEBI" id="CHEBI:77657"/>
        <dbReference type="ChEBI" id="CHEBI:456216"/>
        <dbReference type="EC" id="6.3.2.6"/>
    </reaction>
</comment>
<evidence type="ECO:0000256" key="4">
    <source>
        <dbReference type="ARBA" id="ARBA00022598"/>
    </source>
</evidence>
<comment type="similarity">
    <text evidence="2">Belongs to the SAICAR synthetase family.</text>
</comment>
<dbReference type="SUPFAM" id="SSF56104">
    <property type="entry name" value="SAICAR synthase-like"/>
    <property type="match status" value="1"/>
</dbReference>
<feature type="domain" description="SAICAR synthetase/ADE2 N-terminal" evidence="10">
    <location>
        <begin position="3"/>
        <end position="76"/>
    </location>
</feature>
<reference evidence="12" key="1">
    <citation type="journal article" date="2019" name="Int. J. Syst. Evol. Microbiol.">
        <title>The Global Catalogue of Microorganisms (GCM) 10K type strain sequencing project: providing services to taxonomists for standard genome sequencing and annotation.</title>
        <authorList>
            <consortium name="The Broad Institute Genomics Platform"/>
            <consortium name="The Broad Institute Genome Sequencing Center for Infectious Disease"/>
            <person name="Wu L."/>
            <person name="Ma J."/>
        </authorList>
    </citation>
    <scope>NUCLEOTIDE SEQUENCE [LARGE SCALE GENOMIC DNA]</scope>
    <source>
        <strain evidence="12">JCM 17975</strain>
    </source>
</reference>
<comment type="pathway">
    <text evidence="1">Purine metabolism; IMP biosynthesis via de novo pathway; 5-amino-1-(5-phospho-D-ribosyl)imidazole-4-carboxamide from 5-amino-1-(5-phospho-D-ribosyl)imidazole-4-carboxylate: step 1/2.</text>
</comment>
<name>A0ABP8XW41_9MICO</name>
<dbReference type="PANTHER" id="PTHR43700">
    <property type="entry name" value="PHOSPHORIBOSYLAMINOIMIDAZOLE-SUCCINOCARBOXAMIDE SYNTHASE"/>
    <property type="match status" value="1"/>
</dbReference>
<dbReference type="PANTHER" id="PTHR43700:SF1">
    <property type="entry name" value="PHOSPHORIBOSYLAMINOIMIDAZOLE-SUCCINOCARBOXAMIDE SYNTHASE"/>
    <property type="match status" value="1"/>
</dbReference>
<organism evidence="11 12">
    <name type="scientific">Promicromonospora umidemergens</name>
    <dbReference type="NCBI Taxonomy" id="629679"/>
    <lineage>
        <taxon>Bacteria</taxon>
        <taxon>Bacillati</taxon>
        <taxon>Actinomycetota</taxon>
        <taxon>Actinomycetes</taxon>
        <taxon>Micrococcales</taxon>
        <taxon>Promicromonosporaceae</taxon>
        <taxon>Promicromonospora</taxon>
    </lineage>
</organism>
<evidence type="ECO:0000256" key="1">
    <source>
        <dbReference type="ARBA" id="ARBA00004672"/>
    </source>
</evidence>
<dbReference type="InterPro" id="IPR028923">
    <property type="entry name" value="SAICAR_synt/ADE2_N"/>
</dbReference>
<evidence type="ECO:0000256" key="2">
    <source>
        <dbReference type="ARBA" id="ARBA00010190"/>
    </source>
</evidence>
<dbReference type="RefSeq" id="WP_253874894.1">
    <property type="nucleotide sequence ID" value="NZ_BAABHM010000025.1"/>
</dbReference>
<keyword evidence="6" id="KW-0658">Purine biosynthesis</keyword>
<gene>
    <name evidence="11" type="ORF">GCM10023198_45260</name>
</gene>
<evidence type="ECO:0000256" key="3">
    <source>
        <dbReference type="ARBA" id="ARBA00012217"/>
    </source>
</evidence>
<keyword evidence="5" id="KW-0547">Nucleotide-binding</keyword>